<protein>
    <submittedName>
        <fullName evidence="2">Uncharacterized protein</fullName>
    </submittedName>
</protein>
<evidence type="ECO:0000313" key="2">
    <source>
        <dbReference type="EMBL" id="CAA9398345.1"/>
    </source>
</evidence>
<accession>A0A6J4NVE8</accession>
<reference evidence="2" key="1">
    <citation type="submission" date="2020-02" db="EMBL/GenBank/DDBJ databases">
        <authorList>
            <person name="Meier V. D."/>
        </authorList>
    </citation>
    <scope>NUCLEOTIDE SEQUENCE</scope>
    <source>
        <strain evidence="2">AVDCRST_MAG75</strain>
    </source>
</reference>
<feature type="region of interest" description="Disordered" evidence="1">
    <location>
        <begin position="1"/>
        <end position="58"/>
    </location>
</feature>
<dbReference type="AlphaFoldDB" id="A0A6J4NVE8"/>
<feature type="non-terminal residue" evidence="2">
    <location>
        <position position="1"/>
    </location>
</feature>
<dbReference type="EMBL" id="CADCUO010000124">
    <property type="protein sequence ID" value="CAA9398345.1"/>
    <property type="molecule type" value="Genomic_DNA"/>
</dbReference>
<evidence type="ECO:0000256" key="1">
    <source>
        <dbReference type="SAM" id="MobiDB-lite"/>
    </source>
</evidence>
<feature type="non-terminal residue" evidence="2">
    <location>
        <position position="81"/>
    </location>
</feature>
<gene>
    <name evidence="2" type="ORF">AVDCRST_MAG75-1959</name>
</gene>
<name>A0A6J4NVE8_9ACTN</name>
<feature type="compositionally biased region" description="Low complexity" evidence="1">
    <location>
        <begin position="1"/>
        <end position="11"/>
    </location>
</feature>
<organism evidence="2">
    <name type="scientific">uncultured Propionibacteriaceae bacterium</name>
    <dbReference type="NCBI Taxonomy" id="257457"/>
    <lineage>
        <taxon>Bacteria</taxon>
        <taxon>Bacillati</taxon>
        <taxon>Actinomycetota</taxon>
        <taxon>Actinomycetes</taxon>
        <taxon>Propionibacteriales</taxon>
        <taxon>Propionibacteriaceae</taxon>
        <taxon>environmental samples</taxon>
    </lineage>
</organism>
<sequence>WKQSSPTRPTSCPRPVPGLGPRPARGACRSRTSPAGSRRPRRSWPTARPGRRCSATSPRTACCPLTSGPGADACSAWTTSS</sequence>
<proteinExistence type="predicted"/>